<evidence type="ECO:0000313" key="2">
    <source>
        <dbReference type="EMBL" id="CAD8729058.1"/>
    </source>
</evidence>
<feature type="region of interest" description="Disordered" evidence="1">
    <location>
        <begin position="388"/>
        <end position="412"/>
    </location>
</feature>
<dbReference type="AlphaFoldDB" id="A0A7S0T8W0"/>
<accession>A0A7S0T8W0</accession>
<feature type="region of interest" description="Disordered" evidence="1">
    <location>
        <begin position="324"/>
        <end position="344"/>
    </location>
</feature>
<dbReference type="EMBL" id="HBFG01000721">
    <property type="protein sequence ID" value="CAD8729058.1"/>
    <property type="molecule type" value="Transcribed_RNA"/>
</dbReference>
<sequence>MCTSNDPFVKAKPNSPSEMRGKNFSPPKTGKLDFLFLDCCAFVGAGLGFDEDIAPCASIALIDSDDGGSSLSDDSFTTSTKADLSTVFEDHLTLDASFEKNEIPKDDDDSKLASTIFSISTLTMEKIVGMNTVLQTKEEDEERPSKLVLLSENLVTGGNLYPEDEEWSRTFNTLSTARLPPSLDTKTAEITPSLDTKTLDKTLEGLKLVGTTVGETTQENTGRNASNPTYAQPLNFYDIDRVPSMVDASEKDDQSVVSGMSFEEYAALFGKDKETGGKSPKSPITKRLLKAKGKILRPWSWKNRKIANGDGEIVVPSELREPFGTVPITNGQPPSRTEPSRPPVALMKSSLPTFVPRPTSSPQRLPKRPTETYRLTVPVIKLTKSNDITASTVGTDEDNDGSNRVGDDVPFDEPHVCSPRILRVGQHLRPSSNVEVGEI</sequence>
<feature type="compositionally biased region" description="Polar residues" evidence="1">
    <location>
        <begin position="327"/>
        <end position="337"/>
    </location>
</feature>
<reference evidence="2" key="1">
    <citation type="submission" date="2021-01" db="EMBL/GenBank/DDBJ databases">
        <authorList>
            <person name="Corre E."/>
            <person name="Pelletier E."/>
            <person name="Niang G."/>
            <person name="Scheremetjew M."/>
            <person name="Finn R."/>
            <person name="Kale V."/>
            <person name="Holt S."/>
            <person name="Cochrane G."/>
            <person name="Meng A."/>
            <person name="Brown T."/>
            <person name="Cohen L."/>
        </authorList>
    </citation>
    <scope>NUCLEOTIDE SEQUENCE</scope>
    <source>
        <strain evidence="2">B596</strain>
    </source>
</reference>
<feature type="region of interest" description="Disordered" evidence="1">
    <location>
        <begin position="1"/>
        <end position="24"/>
    </location>
</feature>
<organism evidence="2">
    <name type="scientific">Pseudo-nitzschia delicatissima</name>
    <dbReference type="NCBI Taxonomy" id="44447"/>
    <lineage>
        <taxon>Eukaryota</taxon>
        <taxon>Sar</taxon>
        <taxon>Stramenopiles</taxon>
        <taxon>Ochrophyta</taxon>
        <taxon>Bacillariophyta</taxon>
        <taxon>Bacillariophyceae</taxon>
        <taxon>Bacillariophycidae</taxon>
        <taxon>Bacillariales</taxon>
        <taxon>Bacillariaceae</taxon>
        <taxon>Pseudo-nitzschia</taxon>
    </lineage>
</organism>
<protein>
    <submittedName>
        <fullName evidence="2">Uncharacterized protein</fullName>
    </submittedName>
</protein>
<evidence type="ECO:0000256" key="1">
    <source>
        <dbReference type="SAM" id="MobiDB-lite"/>
    </source>
</evidence>
<proteinExistence type="predicted"/>
<name>A0A7S0T8W0_9STRA</name>
<gene>
    <name evidence="2" type="ORF">PDEL0327_LOCUS551</name>
</gene>